<evidence type="ECO:0000256" key="1">
    <source>
        <dbReference type="SAM" id="Phobius"/>
    </source>
</evidence>
<keyword evidence="1" id="KW-1133">Transmembrane helix</keyword>
<dbReference type="OrthoDB" id="983172at2"/>
<keyword evidence="1" id="KW-0472">Membrane</keyword>
<feature type="transmembrane region" description="Helical" evidence="1">
    <location>
        <begin position="112"/>
        <end position="134"/>
    </location>
</feature>
<protein>
    <submittedName>
        <fullName evidence="2">Uncharacterized protein</fullName>
    </submittedName>
</protein>
<gene>
    <name evidence="2" type="ORF">L21SP5_00893</name>
</gene>
<dbReference type="RefSeq" id="WP_057952096.1">
    <property type="nucleotide sequence ID" value="NZ_CP013118.1"/>
</dbReference>
<feature type="transmembrane region" description="Helical" evidence="1">
    <location>
        <begin position="74"/>
        <end position="91"/>
    </location>
</feature>
<dbReference type="Proteomes" id="UP000064893">
    <property type="component" value="Chromosome"/>
</dbReference>
<feature type="transmembrane region" description="Helical" evidence="1">
    <location>
        <begin position="45"/>
        <end position="62"/>
    </location>
</feature>
<name>A0A0S2HWW0_9BACT</name>
<sequence length="264" mass="29001">MEEAKKLYSQNAIAGATFFGGPAAAGFLVKKNYEQLGQRENAQKAFFIGIIATLLIFAAIFAVPENVIDKIPNALIPAVYTVIIYLLVERLQGAQLKSHKAKGGQFYSGGRAAGIGAIFMVVLLVSIAAAAFFAGDLSNRNLNYDAGQYQQAANQFTTNENKALQVFSELETASPEYLIDEFRKGIELWETNKAIVNDLDTISGLPQELITQNELLLQYCNLRISQNEVIIKAIAEDTDIYTTEIEHLTLEINNSVDKLTGQNQ</sequence>
<evidence type="ECO:0000313" key="3">
    <source>
        <dbReference type="Proteomes" id="UP000064893"/>
    </source>
</evidence>
<organism evidence="2 3">
    <name type="scientific">Salinivirga cyanobacteriivorans</name>
    <dbReference type="NCBI Taxonomy" id="1307839"/>
    <lineage>
        <taxon>Bacteria</taxon>
        <taxon>Pseudomonadati</taxon>
        <taxon>Bacteroidota</taxon>
        <taxon>Bacteroidia</taxon>
        <taxon>Bacteroidales</taxon>
        <taxon>Salinivirgaceae</taxon>
        <taxon>Salinivirga</taxon>
    </lineage>
</organism>
<proteinExistence type="predicted"/>
<keyword evidence="1" id="KW-0812">Transmembrane</keyword>
<evidence type="ECO:0000313" key="2">
    <source>
        <dbReference type="EMBL" id="ALO14561.1"/>
    </source>
</evidence>
<dbReference type="STRING" id="1307839.L21SP5_00893"/>
<reference evidence="2 3" key="1">
    <citation type="submission" date="2015-11" db="EMBL/GenBank/DDBJ databases">
        <title>Description and complete genome sequence of a novel strain predominating in hypersaline microbial mats and representing a new family of the Bacteriodetes phylum.</title>
        <authorList>
            <person name="Spring S."/>
            <person name="Bunk B."/>
            <person name="Sproer C."/>
            <person name="Klenk H.-P."/>
        </authorList>
    </citation>
    <scope>NUCLEOTIDE SEQUENCE [LARGE SCALE GENOMIC DNA]</scope>
    <source>
        <strain evidence="2 3">L21-Spi-D4</strain>
    </source>
</reference>
<dbReference type="EMBL" id="CP013118">
    <property type="protein sequence ID" value="ALO14561.1"/>
    <property type="molecule type" value="Genomic_DNA"/>
</dbReference>
<dbReference type="AlphaFoldDB" id="A0A0S2HWW0"/>
<accession>A0A0S2HWW0</accession>
<keyword evidence="3" id="KW-1185">Reference proteome</keyword>
<feature type="transmembrane region" description="Helical" evidence="1">
    <location>
        <begin position="12"/>
        <end position="33"/>
    </location>
</feature>
<dbReference type="KEGG" id="blq:L21SP5_00893"/>